<feature type="compositionally biased region" description="Polar residues" evidence="1">
    <location>
        <begin position="160"/>
        <end position="196"/>
    </location>
</feature>
<dbReference type="InterPro" id="IPR025157">
    <property type="entry name" value="Hemagglutinin_rpt"/>
</dbReference>
<protein>
    <submittedName>
        <fullName evidence="2">Haemagluttinin repeat-containing protein</fullName>
    </submittedName>
</protein>
<name>A0A1W2F8K8_9FIRM</name>
<evidence type="ECO:0000313" key="2">
    <source>
        <dbReference type="EMBL" id="SMD18223.1"/>
    </source>
</evidence>
<reference evidence="2 3" key="1">
    <citation type="submission" date="2017-04" db="EMBL/GenBank/DDBJ databases">
        <authorList>
            <person name="Afonso C.L."/>
            <person name="Miller P.J."/>
            <person name="Scott M.A."/>
            <person name="Spackman E."/>
            <person name="Goraichik I."/>
            <person name="Dimitrov K.M."/>
            <person name="Suarez D.L."/>
            <person name="Swayne D.E."/>
        </authorList>
    </citation>
    <scope>NUCLEOTIDE SEQUENCE [LARGE SCALE GENOMIC DNA]</scope>
    <source>
        <strain evidence="2 3">DSM 5090</strain>
    </source>
</reference>
<dbReference type="Pfam" id="PF13332">
    <property type="entry name" value="Fil_haemagg_2"/>
    <property type="match status" value="1"/>
</dbReference>
<proteinExistence type="predicted"/>
<dbReference type="STRING" id="112901.SAMN04488500_1582"/>
<dbReference type="GO" id="GO:0003824">
    <property type="term" value="F:catalytic activity"/>
    <property type="evidence" value="ECO:0007669"/>
    <property type="project" value="UniProtKB-ARBA"/>
</dbReference>
<feature type="region of interest" description="Disordered" evidence="1">
    <location>
        <begin position="153"/>
        <end position="202"/>
    </location>
</feature>
<keyword evidence="3" id="KW-1185">Reference proteome</keyword>
<evidence type="ECO:0000256" key="1">
    <source>
        <dbReference type="SAM" id="MobiDB-lite"/>
    </source>
</evidence>
<dbReference type="AlphaFoldDB" id="A0A1W2F8K8"/>
<feature type="compositionally biased region" description="Basic and acidic residues" evidence="1">
    <location>
        <begin position="435"/>
        <end position="456"/>
    </location>
</feature>
<feature type="compositionally biased region" description="Basic and acidic residues" evidence="1">
    <location>
        <begin position="465"/>
        <end position="474"/>
    </location>
</feature>
<gene>
    <name evidence="2" type="ORF">SAMN04488500_1582</name>
</gene>
<dbReference type="Proteomes" id="UP000192738">
    <property type="component" value="Unassembled WGS sequence"/>
</dbReference>
<dbReference type="RefSeq" id="WP_217806062.1">
    <property type="nucleotide sequence ID" value="NZ_FWXI01000058.1"/>
</dbReference>
<feature type="region of interest" description="Disordered" evidence="1">
    <location>
        <begin position="396"/>
        <end position="474"/>
    </location>
</feature>
<sequence length="474" mass="49464">SGTATLKSGNDTNIIGSQVKGEKVVADIGGNLNIVSQQDRDIFTSKNQSAGFGFGTDKISGTHGSVSAGKTNSEYNSVVEQAGIYAGKDGFDITVEKNTDLTGAVISSEAPAVKNALKTGTITFSNLENRAKYQANSVGVGYAAGKDANGNDVAKKDQGLTPNIGVTASGEDSSTTKSAISPGTIEVRSNPNQDLSGLSRDPEGAVNALGKIFDKKTVQEKQELAKVFGEVAYEEIHKLSVANAWVEGGPEKTALHALVGGLMAQMGGGSFGSGAVGAGVNEAIQGELAKIKDPALHQWASALVGAAAAKTVGGNAQTGVSTAVSGTKNNFLVAVPVVIEGVEVLVAATVLATPEGKKLVDATGKVIGTWIDETHSWVSNKYQQYITSSTYEDAIDNSLPTNKHTVSERRSLPKTGEPNSSVDLLNPDGSVKQRRYYDKDGNADWDVDYNHSDDGTHTFPHKHKWGEDGRGDPE</sequence>
<organism evidence="2 3">
    <name type="scientific">Sporomusa malonica</name>
    <dbReference type="NCBI Taxonomy" id="112901"/>
    <lineage>
        <taxon>Bacteria</taxon>
        <taxon>Bacillati</taxon>
        <taxon>Bacillota</taxon>
        <taxon>Negativicutes</taxon>
        <taxon>Selenomonadales</taxon>
        <taxon>Sporomusaceae</taxon>
        <taxon>Sporomusa</taxon>
    </lineage>
</organism>
<feature type="non-terminal residue" evidence="2">
    <location>
        <position position="1"/>
    </location>
</feature>
<evidence type="ECO:0000313" key="3">
    <source>
        <dbReference type="Proteomes" id="UP000192738"/>
    </source>
</evidence>
<accession>A0A1W2F8K8</accession>
<dbReference type="EMBL" id="FWXI01000058">
    <property type="protein sequence ID" value="SMD18223.1"/>
    <property type="molecule type" value="Genomic_DNA"/>
</dbReference>